<keyword evidence="1" id="KW-0812">Transmembrane</keyword>
<evidence type="ECO:0000313" key="3">
    <source>
        <dbReference type="EMBL" id="MDQ0225235.1"/>
    </source>
</evidence>
<proteinExistence type="predicted"/>
<dbReference type="InterPro" id="IPR036938">
    <property type="entry name" value="PAP2/HPO_sf"/>
</dbReference>
<dbReference type="PANTHER" id="PTHR14969">
    <property type="entry name" value="SPHINGOSINE-1-PHOSPHATE PHOSPHOHYDROLASE"/>
    <property type="match status" value="1"/>
</dbReference>
<feature type="transmembrane region" description="Helical" evidence="1">
    <location>
        <begin position="149"/>
        <end position="170"/>
    </location>
</feature>
<dbReference type="EC" id="3.6.1.27" evidence="3"/>
<accession>A0ABT9YZ13</accession>
<feature type="transmembrane region" description="Helical" evidence="1">
    <location>
        <begin position="76"/>
        <end position="94"/>
    </location>
</feature>
<feature type="transmembrane region" description="Helical" evidence="1">
    <location>
        <begin position="44"/>
        <end position="69"/>
    </location>
</feature>
<sequence>MKKWFFLSVILFLGLAFLYRYEFIYLIDVKITLLFETLRTTLLTNIFLFLSEVGSIKYMFPICIFFTILLLYKKRIISALFLFILLFSVRWINSELKVLFSRERPHFDAVYKEAFYSFPSGHSMNSIAIYSFICYLFIQYIESEKIRKFCIATTTILIGLIGMSRIYLGVHYLTDVLAGFCAGFSMFIVISFLNNKINKLFDKIRSV</sequence>
<organism evidence="3 4">
    <name type="scientific">Metabacillus niabensis</name>
    <dbReference type="NCBI Taxonomy" id="324854"/>
    <lineage>
        <taxon>Bacteria</taxon>
        <taxon>Bacillati</taxon>
        <taxon>Bacillota</taxon>
        <taxon>Bacilli</taxon>
        <taxon>Bacillales</taxon>
        <taxon>Bacillaceae</taxon>
        <taxon>Metabacillus</taxon>
    </lineage>
</organism>
<dbReference type="Pfam" id="PF01569">
    <property type="entry name" value="PAP2"/>
    <property type="match status" value="1"/>
</dbReference>
<protein>
    <submittedName>
        <fullName evidence="3">Undecaprenyl-diphosphatase</fullName>
        <ecNumber evidence="3">3.6.1.27</ecNumber>
    </submittedName>
</protein>
<dbReference type="InterPro" id="IPR000326">
    <property type="entry name" value="PAP2/HPO"/>
</dbReference>
<dbReference type="Gene3D" id="1.20.144.10">
    <property type="entry name" value="Phosphatidic acid phosphatase type 2/haloperoxidase"/>
    <property type="match status" value="1"/>
</dbReference>
<name>A0ABT9YZ13_9BACI</name>
<evidence type="ECO:0000313" key="4">
    <source>
        <dbReference type="Proteomes" id="UP001232245"/>
    </source>
</evidence>
<feature type="transmembrane region" description="Helical" evidence="1">
    <location>
        <begin position="114"/>
        <end position="137"/>
    </location>
</feature>
<feature type="transmembrane region" description="Helical" evidence="1">
    <location>
        <begin position="176"/>
        <end position="195"/>
    </location>
</feature>
<dbReference type="Proteomes" id="UP001232245">
    <property type="component" value="Unassembled WGS sequence"/>
</dbReference>
<keyword evidence="3" id="KW-0378">Hydrolase</keyword>
<dbReference type="EMBL" id="JAUSTZ010000002">
    <property type="protein sequence ID" value="MDQ0225235.1"/>
    <property type="molecule type" value="Genomic_DNA"/>
</dbReference>
<keyword evidence="1" id="KW-1133">Transmembrane helix</keyword>
<evidence type="ECO:0000256" key="1">
    <source>
        <dbReference type="SAM" id="Phobius"/>
    </source>
</evidence>
<gene>
    <name evidence="3" type="ORF">J2S02_001564</name>
</gene>
<reference evidence="3 4" key="1">
    <citation type="submission" date="2023-07" db="EMBL/GenBank/DDBJ databases">
        <title>Genomic Encyclopedia of Type Strains, Phase IV (KMG-IV): sequencing the most valuable type-strain genomes for metagenomic binning, comparative biology and taxonomic classification.</title>
        <authorList>
            <person name="Goeker M."/>
        </authorList>
    </citation>
    <scope>NUCLEOTIDE SEQUENCE [LARGE SCALE GENOMIC DNA]</scope>
    <source>
        <strain evidence="3 4">DSM 17723</strain>
    </source>
</reference>
<dbReference type="SMART" id="SM00014">
    <property type="entry name" value="acidPPc"/>
    <property type="match status" value="1"/>
</dbReference>
<comment type="caution">
    <text evidence="3">The sequence shown here is derived from an EMBL/GenBank/DDBJ whole genome shotgun (WGS) entry which is preliminary data.</text>
</comment>
<keyword evidence="1" id="KW-0472">Membrane</keyword>
<keyword evidence="4" id="KW-1185">Reference proteome</keyword>
<feature type="domain" description="Phosphatidic acid phosphatase type 2/haloperoxidase" evidence="2">
    <location>
        <begin position="79"/>
        <end position="191"/>
    </location>
</feature>
<dbReference type="PANTHER" id="PTHR14969:SF13">
    <property type="entry name" value="AT30094P"/>
    <property type="match status" value="1"/>
</dbReference>
<evidence type="ECO:0000259" key="2">
    <source>
        <dbReference type="SMART" id="SM00014"/>
    </source>
</evidence>
<dbReference type="GO" id="GO:0050380">
    <property type="term" value="F:undecaprenyl-diphosphatase activity"/>
    <property type="evidence" value="ECO:0007669"/>
    <property type="project" value="UniProtKB-EC"/>
</dbReference>
<dbReference type="SUPFAM" id="SSF48317">
    <property type="entry name" value="Acid phosphatase/Vanadium-dependent haloperoxidase"/>
    <property type="match status" value="1"/>
</dbReference>
<dbReference type="CDD" id="cd03392">
    <property type="entry name" value="PAP2_like_2"/>
    <property type="match status" value="1"/>
</dbReference>
<dbReference type="RefSeq" id="WP_174881627.1">
    <property type="nucleotide sequence ID" value="NZ_CADEPK010000389.1"/>
</dbReference>